<keyword evidence="2" id="KW-0456">Lyase</keyword>
<dbReference type="Pfam" id="PF00596">
    <property type="entry name" value="Aldolase_II"/>
    <property type="match status" value="1"/>
</dbReference>
<evidence type="ECO:0000259" key="3">
    <source>
        <dbReference type="SMART" id="SM01007"/>
    </source>
</evidence>
<dbReference type="GO" id="GO:0046872">
    <property type="term" value="F:metal ion binding"/>
    <property type="evidence" value="ECO:0007669"/>
    <property type="project" value="UniProtKB-KW"/>
</dbReference>
<dbReference type="OrthoDB" id="9786287at2"/>
<dbReference type="AlphaFoldDB" id="A0A4U6QAS9"/>
<dbReference type="Proteomes" id="UP000306985">
    <property type="component" value="Unassembled WGS sequence"/>
</dbReference>
<comment type="caution">
    <text evidence="4">The sequence shown here is derived from an EMBL/GenBank/DDBJ whole genome shotgun (WGS) entry which is preliminary data.</text>
</comment>
<dbReference type="InterPro" id="IPR050197">
    <property type="entry name" value="Aldolase_class_II_sugar_metab"/>
</dbReference>
<dbReference type="Gene3D" id="3.40.225.10">
    <property type="entry name" value="Class II aldolase/adducin N-terminal domain"/>
    <property type="match status" value="1"/>
</dbReference>
<dbReference type="PANTHER" id="PTHR22789:SF0">
    <property type="entry name" value="3-OXO-TETRONATE 4-PHOSPHATE DECARBOXYLASE-RELATED"/>
    <property type="match status" value="1"/>
</dbReference>
<evidence type="ECO:0000313" key="5">
    <source>
        <dbReference type="Proteomes" id="UP000306985"/>
    </source>
</evidence>
<dbReference type="PANTHER" id="PTHR22789">
    <property type="entry name" value="FUCULOSE PHOSPHATE ALDOLASE"/>
    <property type="match status" value="1"/>
</dbReference>
<dbReference type="InterPro" id="IPR001303">
    <property type="entry name" value="Aldolase_II/adducin_N"/>
</dbReference>
<proteinExistence type="predicted"/>
<dbReference type="GO" id="GO:0016832">
    <property type="term" value="F:aldehyde-lyase activity"/>
    <property type="evidence" value="ECO:0007669"/>
    <property type="project" value="TreeGrafter"/>
</dbReference>
<organism evidence="4 5">
    <name type="scientific">Nakamurella flava</name>
    <dbReference type="NCBI Taxonomy" id="2576308"/>
    <lineage>
        <taxon>Bacteria</taxon>
        <taxon>Bacillati</taxon>
        <taxon>Actinomycetota</taxon>
        <taxon>Actinomycetes</taxon>
        <taxon>Nakamurellales</taxon>
        <taxon>Nakamurellaceae</taxon>
        <taxon>Nakamurella</taxon>
    </lineage>
</organism>
<sequence length="209" mass="22905">MLLESQRREIIDYCLKMAAEDLTVGTSGNISVRVGDLVAITPSGVDYDVLTPELISVIDLDGTVVEGERKPSTEVPMHLLVYRETDATAVIHTHPVYATVVSTLVDETPCIHYMLALHGGPVRVAPYAPFGSDELAEHVRTAMVDRHAVLMQNHGATTWGDSLHSAFSRSLYLEWVCRVWVTARQIGDPRILSSDEMGVVMGKLGSYGK</sequence>
<evidence type="ECO:0000256" key="1">
    <source>
        <dbReference type="ARBA" id="ARBA00022723"/>
    </source>
</evidence>
<keyword evidence="5" id="KW-1185">Reference proteome</keyword>
<accession>A0A4U6QAS9</accession>
<evidence type="ECO:0000256" key="2">
    <source>
        <dbReference type="ARBA" id="ARBA00023239"/>
    </source>
</evidence>
<dbReference type="GO" id="GO:0019323">
    <property type="term" value="P:pentose catabolic process"/>
    <property type="evidence" value="ECO:0007669"/>
    <property type="project" value="TreeGrafter"/>
</dbReference>
<protein>
    <submittedName>
        <fullName evidence="4">Class II aldolase/adducin family protein</fullName>
    </submittedName>
</protein>
<reference evidence="4 5" key="1">
    <citation type="submission" date="2019-05" db="EMBL/GenBank/DDBJ databases">
        <title>Nakamurella sp. N5BH11, whole genome shotgun sequence.</title>
        <authorList>
            <person name="Tuo L."/>
        </authorList>
    </citation>
    <scope>NUCLEOTIDE SEQUENCE [LARGE SCALE GENOMIC DNA]</scope>
    <source>
        <strain evidence="4 5">N5BH11</strain>
    </source>
</reference>
<dbReference type="InterPro" id="IPR036409">
    <property type="entry name" value="Aldolase_II/adducin_N_sf"/>
</dbReference>
<dbReference type="SMART" id="SM01007">
    <property type="entry name" value="Aldolase_II"/>
    <property type="match status" value="1"/>
</dbReference>
<evidence type="ECO:0000313" key="4">
    <source>
        <dbReference type="EMBL" id="TKV57060.1"/>
    </source>
</evidence>
<dbReference type="EMBL" id="SZZH01000006">
    <property type="protein sequence ID" value="TKV57060.1"/>
    <property type="molecule type" value="Genomic_DNA"/>
</dbReference>
<dbReference type="GO" id="GO:0005829">
    <property type="term" value="C:cytosol"/>
    <property type="evidence" value="ECO:0007669"/>
    <property type="project" value="TreeGrafter"/>
</dbReference>
<keyword evidence="1" id="KW-0479">Metal-binding</keyword>
<dbReference type="SUPFAM" id="SSF53639">
    <property type="entry name" value="AraD/HMP-PK domain-like"/>
    <property type="match status" value="1"/>
</dbReference>
<gene>
    <name evidence="4" type="ORF">FDO65_19820</name>
</gene>
<feature type="domain" description="Class II aldolase/adducin N-terminal" evidence="3">
    <location>
        <begin position="8"/>
        <end position="181"/>
    </location>
</feature>
<dbReference type="RefSeq" id="WP_137451446.1">
    <property type="nucleotide sequence ID" value="NZ_SZZH01000006.1"/>
</dbReference>
<name>A0A4U6QAS9_9ACTN</name>